<dbReference type="Proteomes" id="UP001157114">
    <property type="component" value="Unassembled WGS sequence"/>
</dbReference>
<dbReference type="InterPro" id="IPR036761">
    <property type="entry name" value="TTHA0802/YceI-like_sf"/>
</dbReference>
<dbReference type="EMBL" id="BSSQ01000010">
    <property type="protein sequence ID" value="GLX68062.1"/>
    <property type="molecule type" value="Genomic_DNA"/>
</dbReference>
<reference evidence="3 4" key="1">
    <citation type="submission" date="2023-03" db="EMBL/GenBank/DDBJ databases">
        <title>Draft genome sequence of the bacteria which degrade cell wall of Tricholomamatutake.</title>
        <authorList>
            <person name="Konishi Y."/>
            <person name="Fukuta Y."/>
            <person name="Shirasaka N."/>
        </authorList>
    </citation>
    <scope>NUCLEOTIDE SEQUENCE [LARGE SCALE GENOMIC DNA]</scope>
    <source>
        <strain evidence="4">mu1</strain>
    </source>
</reference>
<sequence>MTMGLFSDNIVIRYTLLIKFKNVSDNESEELIMANSKWVVDASHSSVDFTIKHMMIAKVKGTFHKFEAEIEADPADLTSATISFKIDLSSIDTRNADRDNHLRTGDFFDIAEFPELNFQSTNIVKIDEDEYEVTGDVSLRGVTRSETFSVTFEGAGKDPWGNEKAGFSGKGSFKRSDYGLTYNAALETGGVLIGDEVKIAIEIEAAKQA</sequence>
<evidence type="ECO:0000313" key="4">
    <source>
        <dbReference type="Proteomes" id="UP001157114"/>
    </source>
</evidence>
<comment type="similarity">
    <text evidence="1">Belongs to the UPF0312 family.</text>
</comment>
<keyword evidence="4" id="KW-1185">Reference proteome</keyword>
<evidence type="ECO:0000259" key="2">
    <source>
        <dbReference type="SMART" id="SM00867"/>
    </source>
</evidence>
<dbReference type="InterPro" id="IPR007372">
    <property type="entry name" value="Lipid/polyisoprenoid-bd_YceI"/>
</dbReference>
<dbReference type="SMART" id="SM00867">
    <property type="entry name" value="YceI"/>
    <property type="match status" value="1"/>
</dbReference>
<feature type="domain" description="Lipid/polyisoprenoid-binding YceI-like" evidence="2">
    <location>
        <begin position="37"/>
        <end position="206"/>
    </location>
</feature>
<gene>
    <name evidence="3" type="ORF">MU1_24070</name>
</gene>
<dbReference type="PANTHER" id="PTHR34406">
    <property type="entry name" value="PROTEIN YCEI"/>
    <property type="match status" value="1"/>
</dbReference>
<organism evidence="3 4">
    <name type="scientific">Paenibacillus glycanilyticus</name>
    <dbReference type="NCBI Taxonomy" id="126569"/>
    <lineage>
        <taxon>Bacteria</taxon>
        <taxon>Bacillati</taxon>
        <taxon>Bacillota</taxon>
        <taxon>Bacilli</taxon>
        <taxon>Bacillales</taxon>
        <taxon>Paenibacillaceae</taxon>
        <taxon>Paenibacillus</taxon>
    </lineage>
</organism>
<protein>
    <submittedName>
        <fullName evidence="3">Polyisoprenoid-binding protein</fullName>
    </submittedName>
</protein>
<dbReference type="PANTHER" id="PTHR34406:SF1">
    <property type="entry name" value="PROTEIN YCEI"/>
    <property type="match status" value="1"/>
</dbReference>
<dbReference type="SUPFAM" id="SSF101874">
    <property type="entry name" value="YceI-like"/>
    <property type="match status" value="1"/>
</dbReference>
<accession>A0ABQ6GG93</accession>
<dbReference type="Pfam" id="PF04264">
    <property type="entry name" value="YceI"/>
    <property type="match status" value="1"/>
</dbReference>
<proteinExistence type="inferred from homology"/>
<evidence type="ECO:0000256" key="1">
    <source>
        <dbReference type="ARBA" id="ARBA00008812"/>
    </source>
</evidence>
<evidence type="ECO:0000313" key="3">
    <source>
        <dbReference type="EMBL" id="GLX68062.1"/>
    </source>
</evidence>
<name>A0ABQ6GG93_9BACL</name>
<comment type="caution">
    <text evidence="3">The sequence shown here is derived from an EMBL/GenBank/DDBJ whole genome shotgun (WGS) entry which is preliminary data.</text>
</comment>
<dbReference type="Gene3D" id="2.40.128.110">
    <property type="entry name" value="Lipid/polyisoprenoid-binding, YceI-like"/>
    <property type="match status" value="1"/>
</dbReference>